<name>A0A1I0RZQ1_9FLAO</name>
<dbReference type="STRING" id="356305.SAMN05421841_3439"/>
<protein>
    <submittedName>
        <fullName evidence="2">Uncharacterized protein</fullName>
    </submittedName>
</protein>
<dbReference type="EMBL" id="FOIU01000003">
    <property type="protein sequence ID" value="SEW47114.1"/>
    <property type="molecule type" value="Genomic_DNA"/>
</dbReference>
<keyword evidence="3" id="KW-1185">Reference proteome</keyword>
<dbReference type="AlphaFoldDB" id="A0A1I0RZQ1"/>
<sequence length="239" mass="26059">MRTLLATTLLSFGSLAFAQVGINISNPHASSALEISSGNKGFLPPRMTLISNTDGTTIPNPATGLTVYHNGNAAMDAGLYTNVGTPIAPNWTRGAIINEYQGSLIKKIKYEGTSPDATKTVQIGPVEFRFSPASYTVPEMRFLSTLTSNTLVNYHSGQFVHSTASPPTIAYQSQNRTYTAANWNVWQNVAFHATDGLNTLERNEIWLSIQNDPDAIYCVEFVILNKGTSNIYSIIATRY</sequence>
<accession>A0A1I0RZQ1</accession>
<evidence type="ECO:0000256" key="1">
    <source>
        <dbReference type="SAM" id="SignalP"/>
    </source>
</evidence>
<dbReference type="Proteomes" id="UP000199469">
    <property type="component" value="Unassembled WGS sequence"/>
</dbReference>
<feature type="chain" id="PRO_5011566037" evidence="1">
    <location>
        <begin position="19"/>
        <end position="239"/>
    </location>
</feature>
<gene>
    <name evidence="2" type="ORF">SAMN05421841_3439</name>
</gene>
<reference evidence="3" key="1">
    <citation type="submission" date="2016-10" db="EMBL/GenBank/DDBJ databases">
        <authorList>
            <person name="Varghese N."/>
            <person name="Submissions S."/>
        </authorList>
    </citation>
    <scope>NUCLEOTIDE SEQUENCE [LARGE SCALE GENOMIC DNA]</scope>
    <source>
        <strain evidence="3">DSM 17724</strain>
    </source>
</reference>
<keyword evidence="1" id="KW-0732">Signal</keyword>
<feature type="signal peptide" evidence="1">
    <location>
        <begin position="1"/>
        <end position="18"/>
    </location>
</feature>
<evidence type="ECO:0000313" key="3">
    <source>
        <dbReference type="Proteomes" id="UP000199469"/>
    </source>
</evidence>
<evidence type="ECO:0000313" key="2">
    <source>
        <dbReference type="EMBL" id="SEW47114.1"/>
    </source>
</evidence>
<organism evidence="2 3">
    <name type="scientific">Chryseobacterium wanjuense</name>
    <dbReference type="NCBI Taxonomy" id="356305"/>
    <lineage>
        <taxon>Bacteria</taxon>
        <taxon>Pseudomonadati</taxon>
        <taxon>Bacteroidota</taxon>
        <taxon>Flavobacteriia</taxon>
        <taxon>Flavobacteriales</taxon>
        <taxon>Weeksellaceae</taxon>
        <taxon>Chryseobacterium group</taxon>
        <taxon>Chryseobacterium</taxon>
    </lineage>
</organism>
<proteinExistence type="predicted"/>